<feature type="active site" description="Proton donor 2" evidence="7">
    <location>
        <position position="530"/>
    </location>
</feature>
<feature type="active site" description="Proton donor 1" evidence="5">
    <location>
        <position position="530"/>
    </location>
</feature>
<reference evidence="15" key="2">
    <citation type="submission" date="2022-10" db="EMBL/GenBank/DDBJ databases">
        <authorList>
            <consortium name="ENA_rothamsted_submissions"/>
            <consortium name="culmorum"/>
            <person name="King R."/>
        </authorList>
    </citation>
    <scope>NUCLEOTIDE SEQUENCE</scope>
</reference>
<dbReference type="EC" id="3.4.-.-" evidence="13"/>
<feature type="binding site" evidence="11">
    <location>
        <position position="426"/>
    </location>
    <ligand>
        <name>Zn(2+)</name>
        <dbReference type="ChEBI" id="CHEBI:29105"/>
        <label>2</label>
        <note>catalytic</note>
    </ligand>
</feature>
<keyword evidence="13" id="KW-0482">Metalloprotease</keyword>
<comment type="caution">
    <text evidence="12">Lacks conserved residue(s) required for the propagation of feature annotation.</text>
</comment>
<evidence type="ECO:0000256" key="7">
    <source>
        <dbReference type="PIRSR" id="PIRSR601548-11"/>
    </source>
</evidence>
<evidence type="ECO:0000313" key="15">
    <source>
        <dbReference type="EMBL" id="CAG9803494.1"/>
    </source>
</evidence>
<dbReference type="PANTHER" id="PTHR10514">
    <property type="entry name" value="ANGIOTENSIN-CONVERTING ENZYME"/>
    <property type="match status" value="1"/>
</dbReference>
<comment type="cofactor">
    <cofactor evidence="13">
        <name>Zn(2+)</name>
        <dbReference type="ChEBI" id="CHEBI:29105"/>
    </cofactor>
    <text evidence="13">Binds 1 zinc ion per subunit.</text>
</comment>
<accession>A0A9N9RRI4</accession>
<feature type="binding site" evidence="9">
    <location>
        <position position="426"/>
    </location>
    <ligand>
        <name>Zn(2+)</name>
        <dbReference type="ChEBI" id="CHEBI:29105"/>
        <label>1</label>
        <note>catalytic</note>
    </ligand>
</feature>
<feature type="active site" description="Proton acceptor 1" evidence="5">
    <location>
        <position position="399"/>
    </location>
</feature>
<sequence length="676" mass="78817">MFRRLWKFYSLILLIVINSCGISSAQFSTDLFYKEPANDNLGDVVQFLREYDREASDTCNRIATAEWKYATNATDFNRRRMKEQQNLASKFECISWRRASRYDTSRILENNLRRQLDRIVYQGKCGLGDEKHLEITHVITMMKDNYNQVRVCPYRAGQTNLYSDGHNITSYHAYCDLRLEPDLTSIMERSRNERELKYAWTEFREKVGPPNRNTFMRYIDLANQAAVQHGFRDAGEQMREVYEDPDFFFTVQDLWTQVQPLYKQLFSFVRKGLYIKYGDNVLRSDGPIPAHILGNMWGQNWRNIIDIIKPHLETPDITGEMIKQGYTPTKIFQVAEEFFTSLGLPPMSPEFWRNSIIQKPNDVYTQCAASAWDFCNLLDFRIKQCTQISLEDFINSHHEMTHIHYYMQYTTQPFIYRDSPNPAFHEAVAHAIALNVGGPVHLQKIGLLSSPISASNGNSMINIEYLLNVALDKLPFMAFSLTVEKWRWYVFEKGPVGMNSRWWDLRLRFQGIIPPDVRTSQHFDAGAKYHVISDQDYIKYFVATILQFQIYAELCSAANHIGPLHTCDFYRSREAGRLLSDFMQRGASLSSSQLIKLITRGKTSRLSVDPLLEFFRPLEAWLESQNRDESIIGWSSNMDDVQLFQYIGFNHATDNLNLRLNKLLTIICSMLILKLM</sequence>
<evidence type="ECO:0000256" key="3">
    <source>
        <dbReference type="ARBA" id="ARBA00023157"/>
    </source>
</evidence>
<evidence type="ECO:0000256" key="1">
    <source>
        <dbReference type="ARBA" id="ARBA00008139"/>
    </source>
</evidence>
<keyword evidence="4 6" id="KW-0325">Glycoprotein</keyword>
<dbReference type="GO" id="GO:0046872">
    <property type="term" value="F:metal ion binding"/>
    <property type="evidence" value="ECO:0007669"/>
    <property type="project" value="UniProtKB-KW"/>
</dbReference>
<feature type="disulfide bond" evidence="10">
    <location>
        <begin position="555"/>
        <end position="567"/>
    </location>
</feature>
<keyword evidence="13" id="KW-0378">Hydrolase</keyword>
<feature type="chain" id="PRO_5040122939" description="Angiotensin-converting enzyme" evidence="14">
    <location>
        <begin position="26"/>
        <end position="676"/>
    </location>
</feature>
<evidence type="ECO:0000256" key="13">
    <source>
        <dbReference type="RuleBase" id="RU361144"/>
    </source>
</evidence>
<evidence type="ECO:0000256" key="10">
    <source>
        <dbReference type="PIRSR" id="PIRSR601548-4"/>
    </source>
</evidence>
<dbReference type="Pfam" id="PF01401">
    <property type="entry name" value="Peptidase_M2"/>
    <property type="match status" value="1"/>
</dbReference>
<dbReference type="OrthoDB" id="10029630at2759"/>
<evidence type="ECO:0000256" key="8">
    <source>
        <dbReference type="PIRSR" id="PIRSR601548-2"/>
    </source>
</evidence>
<dbReference type="Proteomes" id="UP001153620">
    <property type="component" value="Chromosome 2"/>
</dbReference>
<feature type="disulfide bond" evidence="10 12">
    <location>
        <begin position="367"/>
        <end position="385"/>
    </location>
</feature>
<evidence type="ECO:0000256" key="12">
    <source>
        <dbReference type="PROSITE-ProRule" id="PRU01355"/>
    </source>
</evidence>
<reference evidence="15" key="1">
    <citation type="submission" date="2022-01" db="EMBL/GenBank/DDBJ databases">
        <authorList>
            <person name="King R."/>
        </authorList>
    </citation>
    <scope>NUCLEOTIDE SEQUENCE</scope>
</reference>
<keyword evidence="13" id="KW-0121">Carboxypeptidase</keyword>
<feature type="active site" description="Proton acceptor 2" evidence="7">
    <location>
        <position position="399"/>
    </location>
</feature>
<feature type="binding site" evidence="9">
    <location>
        <position position="402"/>
    </location>
    <ligand>
        <name>Zn(2+)</name>
        <dbReference type="ChEBI" id="CHEBI:29105"/>
        <label>1</label>
        <note>catalytic</note>
    </ligand>
</feature>
<keyword evidence="2 14" id="KW-0732">Signal</keyword>
<keyword evidence="9 13" id="KW-0862">Zinc</keyword>
<feature type="binding site" evidence="11">
    <location>
        <position position="402"/>
    </location>
    <ligand>
        <name>Zn(2+)</name>
        <dbReference type="ChEBI" id="CHEBI:29105"/>
        <label>2</label>
        <note>catalytic</note>
    </ligand>
</feature>
<dbReference type="AlphaFoldDB" id="A0A9N9RRI4"/>
<dbReference type="CDD" id="cd06461">
    <property type="entry name" value="M2_ACE"/>
    <property type="match status" value="1"/>
</dbReference>
<keyword evidence="16" id="KW-1185">Reference proteome</keyword>
<dbReference type="PANTHER" id="PTHR10514:SF45">
    <property type="entry name" value="ANGIOTENSIN-CONVERTING ENZYME"/>
    <property type="match status" value="1"/>
</dbReference>
<keyword evidence="3 10" id="KW-1015">Disulfide bond</keyword>
<feature type="binding site" evidence="11">
    <location>
        <position position="398"/>
    </location>
    <ligand>
        <name>Zn(2+)</name>
        <dbReference type="ChEBI" id="CHEBI:29105"/>
        <label>2</label>
        <note>catalytic</note>
    </ligand>
</feature>
<evidence type="ECO:0000256" key="2">
    <source>
        <dbReference type="ARBA" id="ARBA00022729"/>
    </source>
</evidence>
<keyword evidence="13" id="KW-0645">Protease</keyword>
<dbReference type="GO" id="GO:0008237">
    <property type="term" value="F:metallopeptidase activity"/>
    <property type="evidence" value="ECO:0007669"/>
    <property type="project" value="UniProtKB-KW"/>
</dbReference>
<dbReference type="EMBL" id="OU895878">
    <property type="protein sequence ID" value="CAG9803494.1"/>
    <property type="molecule type" value="Genomic_DNA"/>
</dbReference>
<name>A0A9N9RRI4_9DIPT</name>
<feature type="binding site" evidence="9">
    <location>
        <position position="398"/>
    </location>
    <ligand>
        <name>Zn(2+)</name>
        <dbReference type="ChEBI" id="CHEBI:29105"/>
        <label>1</label>
        <note>catalytic</note>
    </ligand>
</feature>
<dbReference type="GO" id="GO:0006508">
    <property type="term" value="P:proteolysis"/>
    <property type="evidence" value="ECO:0007669"/>
    <property type="project" value="UniProtKB-KW"/>
</dbReference>
<feature type="signal peptide" evidence="14">
    <location>
        <begin position="1"/>
        <end position="25"/>
    </location>
</feature>
<gene>
    <name evidence="15" type="ORF">CHIRRI_LOCUS6394</name>
</gene>
<evidence type="ECO:0000313" key="16">
    <source>
        <dbReference type="Proteomes" id="UP001153620"/>
    </source>
</evidence>
<evidence type="ECO:0000256" key="4">
    <source>
        <dbReference type="ARBA" id="ARBA00023180"/>
    </source>
</evidence>
<dbReference type="GO" id="GO:0008241">
    <property type="term" value="F:peptidyl-dipeptidase activity"/>
    <property type="evidence" value="ECO:0007669"/>
    <property type="project" value="InterPro"/>
</dbReference>
<dbReference type="InterPro" id="IPR001548">
    <property type="entry name" value="Peptidase_M2"/>
</dbReference>
<dbReference type="PRINTS" id="PR00791">
    <property type="entry name" value="PEPDIPTASEA"/>
</dbReference>
<protein>
    <recommendedName>
        <fullName evidence="13">Angiotensin-converting enzyme</fullName>
        <ecNumber evidence="13">3.4.-.-</ecNumber>
    </recommendedName>
</protein>
<evidence type="ECO:0000256" key="11">
    <source>
        <dbReference type="PIRSR" id="PIRSR601548-8"/>
    </source>
</evidence>
<evidence type="ECO:0000256" key="9">
    <source>
        <dbReference type="PIRSR" id="PIRSR601548-3"/>
    </source>
</evidence>
<feature type="binding site" evidence="8">
    <location>
        <position position="242"/>
    </location>
    <ligand>
        <name>chloride</name>
        <dbReference type="ChEBI" id="CHEBI:17996"/>
        <label>1</label>
    </ligand>
</feature>
<comment type="similarity">
    <text evidence="1 12 13">Belongs to the peptidase M2 family.</text>
</comment>
<dbReference type="SUPFAM" id="SSF55486">
    <property type="entry name" value="Metalloproteases ('zincins'), catalytic domain"/>
    <property type="match status" value="1"/>
</dbReference>
<evidence type="ECO:0000256" key="6">
    <source>
        <dbReference type="PIRSR" id="PIRSR601548-10"/>
    </source>
</evidence>
<proteinExistence type="inferred from homology"/>
<feature type="glycosylation site" description="N-linked (GlcNAc...) asparagine" evidence="6">
    <location>
        <position position="72"/>
    </location>
</feature>
<evidence type="ECO:0000256" key="5">
    <source>
        <dbReference type="PIRSR" id="PIRSR601548-1"/>
    </source>
</evidence>
<keyword evidence="9 13" id="KW-0479">Metal-binding</keyword>
<dbReference type="GO" id="GO:0004180">
    <property type="term" value="F:carboxypeptidase activity"/>
    <property type="evidence" value="ECO:0007669"/>
    <property type="project" value="UniProtKB-KW"/>
</dbReference>
<dbReference type="GO" id="GO:0005886">
    <property type="term" value="C:plasma membrane"/>
    <property type="evidence" value="ECO:0007669"/>
    <property type="project" value="TreeGrafter"/>
</dbReference>
<evidence type="ECO:0000256" key="14">
    <source>
        <dbReference type="SAM" id="SignalP"/>
    </source>
</evidence>
<dbReference type="PROSITE" id="PS52011">
    <property type="entry name" value="PEPTIDASE_M2"/>
    <property type="match status" value="1"/>
</dbReference>
<organism evidence="15 16">
    <name type="scientific">Chironomus riparius</name>
    <dbReference type="NCBI Taxonomy" id="315576"/>
    <lineage>
        <taxon>Eukaryota</taxon>
        <taxon>Metazoa</taxon>
        <taxon>Ecdysozoa</taxon>
        <taxon>Arthropoda</taxon>
        <taxon>Hexapoda</taxon>
        <taxon>Insecta</taxon>
        <taxon>Pterygota</taxon>
        <taxon>Neoptera</taxon>
        <taxon>Endopterygota</taxon>
        <taxon>Diptera</taxon>
        <taxon>Nematocera</taxon>
        <taxon>Chironomoidea</taxon>
        <taxon>Chironomidae</taxon>
        <taxon>Chironominae</taxon>
        <taxon>Chironomus</taxon>
    </lineage>
</organism>